<feature type="region of interest" description="Disordered" evidence="1">
    <location>
        <begin position="49"/>
        <end position="70"/>
    </location>
</feature>
<sequence length="314" mass="34906">MAAVVSLSKSINKNCLTTPPKTVTAPYSSKEGKPDIGRWATKCCSLPVSGSSSTSLSALPFQTSSAPRPRQFTACDEPETQLRSPSVEKKEALRKMLTRRSAYVLNQMSKPNEWNVTQLIVPSENDYRNDPAYMISVTHFAREMNGMEKKSNCQKPASLVLSVSDKKAKTQEQLRRSWRNDIKKLFDHYEYHCSFSYRRPARVQEDLNPVDQSGEKDNETSHGGSGTGSSNVNASLDRVTRRHRRSSNFSRSSGLTDPPTQRKIRSRRSSILSQQSSGIVAGVVRTGNAPKEYARTISTDSTRSSVSSQKPSHV</sequence>
<accession>A0A812AN33</accession>
<comment type="caution">
    <text evidence="2">The sequence shown here is derived from an EMBL/GenBank/DDBJ whole genome shotgun (WGS) entry which is preliminary data.</text>
</comment>
<keyword evidence="3" id="KW-1185">Reference proteome</keyword>
<dbReference type="AlphaFoldDB" id="A0A812AN33"/>
<organism evidence="2 3">
    <name type="scientific">Acanthosepion pharaonis</name>
    <name type="common">Pharaoh cuttlefish</name>
    <name type="synonym">Sepia pharaonis</name>
    <dbReference type="NCBI Taxonomy" id="158019"/>
    <lineage>
        <taxon>Eukaryota</taxon>
        <taxon>Metazoa</taxon>
        <taxon>Spiralia</taxon>
        <taxon>Lophotrochozoa</taxon>
        <taxon>Mollusca</taxon>
        <taxon>Cephalopoda</taxon>
        <taxon>Coleoidea</taxon>
        <taxon>Decapodiformes</taxon>
        <taxon>Sepiida</taxon>
        <taxon>Sepiina</taxon>
        <taxon>Sepiidae</taxon>
        <taxon>Acanthosepion</taxon>
    </lineage>
</organism>
<evidence type="ECO:0000256" key="1">
    <source>
        <dbReference type="SAM" id="MobiDB-lite"/>
    </source>
</evidence>
<dbReference type="OrthoDB" id="5406014at2759"/>
<feature type="compositionally biased region" description="Low complexity" evidence="1">
    <location>
        <begin position="296"/>
        <end position="308"/>
    </location>
</feature>
<name>A0A812AN33_ACAPH</name>
<feature type="compositionally biased region" description="Low complexity" evidence="1">
    <location>
        <begin position="269"/>
        <end position="279"/>
    </location>
</feature>
<feature type="compositionally biased region" description="Low complexity" evidence="1">
    <location>
        <begin position="49"/>
        <end position="59"/>
    </location>
</feature>
<evidence type="ECO:0000313" key="3">
    <source>
        <dbReference type="Proteomes" id="UP000597762"/>
    </source>
</evidence>
<reference evidence="2" key="1">
    <citation type="submission" date="2021-01" db="EMBL/GenBank/DDBJ databases">
        <authorList>
            <person name="Li R."/>
            <person name="Bekaert M."/>
        </authorList>
    </citation>
    <scope>NUCLEOTIDE SEQUENCE</scope>
    <source>
        <strain evidence="2">Farmed</strain>
    </source>
</reference>
<feature type="region of interest" description="Disordered" evidence="1">
    <location>
        <begin position="208"/>
        <end position="314"/>
    </location>
</feature>
<dbReference type="Proteomes" id="UP000597762">
    <property type="component" value="Unassembled WGS sequence"/>
</dbReference>
<dbReference type="EMBL" id="CAHIKZ030000058">
    <property type="protein sequence ID" value="CAE1147146.1"/>
    <property type="molecule type" value="Genomic_DNA"/>
</dbReference>
<evidence type="ECO:0000313" key="2">
    <source>
        <dbReference type="EMBL" id="CAE1147146.1"/>
    </source>
</evidence>
<gene>
    <name evidence="2" type="ORF">SPHA_2056</name>
</gene>
<proteinExistence type="predicted"/>
<protein>
    <submittedName>
        <fullName evidence="2">Uncharacterized protein</fullName>
    </submittedName>
</protein>